<feature type="region of interest" description="Disordered" evidence="1">
    <location>
        <begin position="174"/>
        <end position="250"/>
    </location>
</feature>
<evidence type="ECO:0000256" key="2">
    <source>
        <dbReference type="SAM" id="Phobius"/>
    </source>
</evidence>
<feature type="compositionally biased region" description="Polar residues" evidence="1">
    <location>
        <begin position="325"/>
        <end position="334"/>
    </location>
</feature>
<keyword evidence="2" id="KW-0472">Membrane</keyword>
<evidence type="ECO:0000256" key="1">
    <source>
        <dbReference type="SAM" id="MobiDB-lite"/>
    </source>
</evidence>
<reference evidence="3 4" key="1">
    <citation type="submission" date="2014-11" db="EMBL/GenBank/DDBJ databases">
        <authorList>
            <person name="Wibberg Daniel"/>
        </authorList>
    </citation>
    <scope>NUCLEOTIDE SEQUENCE [LARGE SCALE GENOMIC DNA]</scope>
    <source>
        <strain evidence="3">Rhizoctonia solani AG1-IB 7/3/14</strain>
    </source>
</reference>
<feature type="transmembrane region" description="Helical" evidence="2">
    <location>
        <begin position="630"/>
        <end position="658"/>
    </location>
</feature>
<keyword evidence="2" id="KW-0812">Transmembrane</keyword>
<dbReference type="STRING" id="1108050.A0A0B7FR65"/>
<feature type="region of interest" description="Disordered" evidence="1">
    <location>
        <begin position="495"/>
        <end position="516"/>
    </location>
</feature>
<dbReference type="EMBL" id="LN679147">
    <property type="protein sequence ID" value="CEL60481.1"/>
    <property type="molecule type" value="Genomic_DNA"/>
</dbReference>
<feature type="transmembrane region" description="Helical" evidence="2">
    <location>
        <begin position="678"/>
        <end position="699"/>
    </location>
</feature>
<feature type="compositionally biased region" description="Low complexity" evidence="1">
    <location>
        <begin position="391"/>
        <end position="409"/>
    </location>
</feature>
<gene>
    <name evidence="3" type="ORF">RSOLAG1IB_09674</name>
</gene>
<dbReference type="Proteomes" id="UP000059188">
    <property type="component" value="Unassembled WGS sequence"/>
</dbReference>
<feature type="compositionally biased region" description="Basic and acidic residues" evidence="1">
    <location>
        <begin position="335"/>
        <end position="346"/>
    </location>
</feature>
<feature type="transmembrane region" description="Helical" evidence="2">
    <location>
        <begin position="586"/>
        <end position="609"/>
    </location>
</feature>
<keyword evidence="4" id="KW-1185">Reference proteome</keyword>
<feature type="region of interest" description="Disordered" evidence="1">
    <location>
        <begin position="266"/>
        <end position="426"/>
    </location>
</feature>
<proteinExistence type="predicted"/>
<feature type="compositionally biased region" description="Polar residues" evidence="1">
    <location>
        <begin position="506"/>
        <end position="515"/>
    </location>
</feature>
<dbReference type="AlphaFoldDB" id="A0A0B7FR65"/>
<feature type="compositionally biased region" description="Polar residues" evidence="1">
    <location>
        <begin position="351"/>
        <end position="377"/>
    </location>
</feature>
<feature type="compositionally biased region" description="Polar residues" evidence="1">
    <location>
        <begin position="284"/>
        <end position="293"/>
    </location>
</feature>
<feature type="compositionally biased region" description="Basic residues" evidence="1">
    <location>
        <begin position="495"/>
        <end position="505"/>
    </location>
</feature>
<sequence length="780" mass="87099">MLSMPTNDETGGTAVNPIVIPPELCTDVAFTILCVYLYPSRIGCYALVGRFELNFWEDVLKAAYTLELVPTLVGILGELQAYPVIPSKAAMFLRIALSYKEAPRFLMFKGLHALAYRHQPITPEEAGILGEKGVHLITYTREKIRETLHTLLEGGSPDIKGVPELLNQLGNRRATMTSLGGSPPPRRLASSPRQLSIVMDGDENTPSNSRLTRSSASRHSANEDLESSRSTIPFPSAPNEHSNDQPEESQGNFTAVIQALRSIVQTPPISDDGHNQTPIPPASPLQSSSTPQLATPLRAPRPSPPTFHSPLEDRVRRMSSPLKPSISNADSLSSSRHDGAPKKVSFDHASSGPTVSMQNLTNVLQVSTNPPHSNSPAHGTPKHGHTARSTPSKGRSSVGSRSRSQSPRRFWPLSRMSSPGEPWEAKDPYRLHFKLDKLRRRRDTMLKCWDQTLRQAYRHFLLRLPSVYFTRVSKVFEEAELSRIEVQKMIDASKRARKTRIRRGQRQAQSESQAPNELDFWPNEREWMTPIVSPSLQRFKQSWDEFMDSLQKEWKTLNVVSALLLSAILTMFQVEGSDQPVMRTAALIALVCALWSLTFGCIYILRFSTMRSMHKASRWAEEAQKHTTGIWWNVWVFLSLPSVFLAWSVISFCTAILAFSWTTGSVTPPSPISDEAAIGPRLGITAVFLLGLVYFYMAVKTLKKYADPLPRHWALHSPLPISALDPSPGVEIPELDLERAEGIALGNIKDAADRAEAEEEAQRSRERGRGLIRGFRNFVW</sequence>
<evidence type="ECO:0008006" key="5">
    <source>
        <dbReference type="Google" id="ProtNLM"/>
    </source>
</evidence>
<feature type="compositionally biased region" description="Polar residues" evidence="1">
    <location>
        <begin position="204"/>
        <end position="219"/>
    </location>
</feature>
<evidence type="ECO:0000313" key="3">
    <source>
        <dbReference type="EMBL" id="CEL60481.1"/>
    </source>
</evidence>
<keyword evidence="2" id="KW-1133">Transmembrane helix</keyword>
<name>A0A0B7FR65_THACB</name>
<evidence type="ECO:0000313" key="4">
    <source>
        <dbReference type="Proteomes" id="UP000059188"/>
    </source>
</evidence>
<accession>A0A0B7FR65</accession>
<dbReference type="OrthoDB" id="3062801at2759"/>
<protein>
    <recommendedName>
        <fullName evidence="5">Transmembrane protein</fullName>
    </recommendedName>
</protein>
<organism evidence="3 4">
    <name type="scientific">Thanatephorus cucumeris (strain AG1-IB / isolate 7/3/14)</name>
    <name type="common">Lettuce bottom rot fungus</name>
    <name type="synonym">Rhizoctonia solani</name>
    <dbReference type="NCBI Taxonomy" id="1108050"/>
    <lineage>
        <taxon>Eukaryota</taxon>
        <taxon>Fungi</taxon>
        <taxon>Dikarya</taxon>
        <taxon>Basidiomycota</taxon>
        <taxon>Agaricomycotina</taxon>
        <taxon>Agaricomycetes</taxon>
        <taxon>Cantharellales</taxon>
        <taxon>Ceratobasidiaceae</taxon>
        <taxon>Rhizoctonia</taxon>
        <taxon>Rhizoctonia solani AG-1</taxon>
    </lineage>
</organism>
<feature type="compositionally biased region" description="Low complexity" evidence="1">
    <location>
        <begin position="187"/>
        <end position="196"/>
    </location>
</feature>